<sequence length="289" mass="29886">MNDPSPLIAVVGATGHQGSAVVTALLERGAKVRALVRDPSGSRAASLADRGVELVPGDLTDPDSLDAFLKGADAAYAMATMAGPGGTEQETANGVALADAARRTGLPHLLYSSVGGAERQSGVPHFESKRRVEEHIEALGLHATFLRPVFFTDNFQGFGVSTEDGEVVVRMPLPDNIPLQMVAVHDVGRAAAAILAGGTDVEGGAVEIAGDELTGSQIAAAFGEAAGLPARYEALPLEVVESQGDLAAMFRWFGQTSAYRGDFEATRALLGDAPLDLPGWIRASGWTAG</sequence>
<dbReference type="PANTHER" id="PTHR42748:SF7">
    <property type="entry name" value="NMRA LIKE REDOX SENSOR 1-RELATED"/>
    <property type="match status" value="1"/>
</dbReference>
<dbReference type="Pfam" id="PF05368">
    <property type="entry name" value="NmrA"/>
    <property type="match status" value="1"/>
</dbReference>
<evidence type="ECO:0000256" key="2">
    <source>
        <dbReference type="ARBA" id="ARBA00022857"/>
    </source>
</evidence>
<evidence type="ECO:0000256" key="1">
    <source>
        <dbReference type="ARBA" id="ARBA00006328"/>
    </source>
</evidence>
<dbReference type="Gene3D" id="3.40.50.720">
    <property type="entry name" value="NAD(P)-binding Rossmann-like Domain"/>
    <property type="match status" value="1"/>
</dbReference>
<name>A0ABT1NRS5_9MICC</name>
<evidence type="ECO:0000259" key="3">
    <source>
        <dbReference type="Pfam" id="PF05368"/>
    </source>
</evidence>
<reference evidence="4 5" key="1">
    <citation type="submission" date="2022-07" db="EMBL/GenBank/DDBJ databases">
        <title>Novel species in genus Arthrobacter.</title>
        <authorList>
            <person name="Liu Y."/>
        </authorList>
    </citation>
    <scope>NUCLEOTIDE SEQUENCE [LARGE SCALE GENOMIC DNA]</scope>
    <source>
        <strain evidence="5">zg-Y859</strain>
    </source>
</reference>
<dbReference type="Proteomes" id="UP001206924">
    <property type="component" value="Unassembled WGS sequence"/>
</dbReference>
<dbReference type="InterPro" id="IPR051164">
    <property type="entry name" value="NmrA-like_oxidored"/>
</dbReference>
<protein>
    <submittedName>
        <fullName evidence="4">NmrA/HSCARG family protein</fullName>
    </submittedName>
</protein>
<feature type="domain" description="NmrA-like" evidence="3">
    <location>
        <begin position="7"/>
        <end position="260"/>
    </location>
</feature>
<comment type="similarity">
    <text evidence="1">Belongs to the NmrA-type oxidoreductase family.</text>
</comment>
<dbReference type="InterPro" id="IPR008030">
    <property type="entry name" value="NmrA-like"/>
</dbReference>
<proteinExistence type="inferred from homology"/>
<comment type="caution">
    <text evidence="4">The sequence shown here is derived from an EMBL/GenBank/DDBJ whole genome shotgun (WGS) entry which is preliminary data.</text>
</comment>
<gene>
    <name evidence="4" type="ORF">NNX28_10800</name>
</gene>
<dbReference type="RefSeq" id="WP_255865749.1">
    <property type="nucleotide sequence ID" value="NZ_CP104263.1"/>
</dbReference>
<dbReference type="SUPFAM" id="SSF51735">
    <property type="entry name" value="NAD(P)-binding Rossmann-fold domains"/>
    <property type="match status" value="1"/>
</dbReference>
<keyword evidence="5" id="KW-1185">Reference proteome</keyword>
<dbReference type="EMBL" id="JANFLP010000010">
    <property type="protein sequence ID" value="MCQ1950420.1"/>
    <property type="molecule type" value="Genomic_DNA"/>
</dbReference>
<evidence type="ECO:0000313" key="5">
    <source>
        <dbReference type="Proteomes" id="UP001206924"/>
    </source>
</evidence>
<dbReference type="InterPro" id="IPR036291">
    <property type="entry name" value="NAD(P)-bd_dom_sf"/>
</dbReference>
<organism evidence="4 5">
    <name type="scientific">Arthrobacter jinronghuae</name>
    <dbReference type="NCBI Taxonomy" id="2964609"/>
    <lineage>
        <taxon>Bacteria</taxon>
        <taxon>Bacillati</taxon>
        <taxon>Actinomycetota</taxon>
        <taxon>Actinomycetes</taxon>
        <taxon>Micrococcales</taxon>
        <taxon>Micrococcaceae</taxon>
        <taxon>Arthrobacter</taxon>
    </lineage>
</organism>
<dbReference type="CDD" id="cd05251">
    <property type="entry name" value="NmrA_like_SDR_a"/>
    <property type="match status" value="1"/>
</dbReference>
<evidence type="ECO:0000313" key="4">
    <source>
        <dbReference type="EMBL" id="MCQ1950420.1"/>
    </source>
</evidence>
<dbReference type="PANTHER" id="PTHR42748">
    <property type="entry name" value="NITROGEN METABOLITE REPRESSION PROTEIN NMRA FAMILY MEMBER"/>
    <property type="match status" value="1"/>
</dbReference>
<accession>A0ABT1NRS5</accession>
<dbReference type="Gene3D" id="3.90.25.10">
    <property type="entry name" value="UDP-galactose 4-epimerase, domain 1"/>
    <property type="match status" value="1"/>
</dbReference>
<keyword evidence="2" id="KW-0521">NADP</keyword>